<keyword evidence="2 3" id="KW-0413">Isomerase</keyword>
<evidence type="ECO:0000313" key="5">
    <source>
        <dbReference type="EMBL" id="MFD2649247.1"/>
    </source>
</evidence>
<dbReference type="PANTHER" id="PTHR35530">
    <property type="entry name" value="TAUTOMERASE-RELATED"/>
    <property type="match status" value="1"/>
</dbReference>
<dbReference type="Pfam" id="PF01361">
    <property type="entry name" value="Tautomerase"/>
    <property type="match status" value="1"/>
</dbReference>
<evidence type="ECO:0000313" key="6">
    <source>
        <dbReference type="Proteomes" id="UP001597521"/>
    </source>
</evidence>
<dbReference type="InterPro" id="IPR014347">
    <property type="entry name" value="Tautomerase/MIF_sf"/>
</dbReference>
<dbReference type="EC" id="5.3.2.-" evidence="3"/>
<sequence>MPYVNVRIIEGATTEQKAEVIAGITDVMVRVLGKNPETTHVVIDEVPLENWGHKGKSVAELRQQPKD</sequence>
<reference evidence="6" key="1">
    <citation type="journal article" date="2019" name="Int. J. Syst. Evol. Microbiol.">
        <title>The Global Catalogue of Microorganisms (GCM) 10K type strain sequencing project: providing services to taxonomists for standard genome sequencing and annotation.</title>
        <authorList>
            <consortium name="The Broad Institute Genomics Platform"/>
            <consortium name="The Broad Institute Genome Sequencing Center for Infectious Disease"/>
            <person name="Wu L."/>
            <person name="Ma J."/>
        </authorList>
    </citation>
    <scope>NUCLEOTIDE SEQUENCE [LARGE SCALE GENOMIC DNA]</scope>
    <source>
        <strain evidence="6">CCM 7427</strain>
    </source>
</reference>
<dbReference type="InterPro" id="IPR018191">
    <property type="entry name" value="4-OT"/>
</dbReference>
<evidence type="ECO:0000256" key="1">
    <source>
        <dbReference type="ARBA" id="ARBA00006723"/>
    </source>
</evidence>
<organism evidence="5 6">
    <name type="scientific">Devosia albogilva</name>
    <dbReference type="NCBI Taxonomy" id="429726"/>
    <lineage>
        <taxon>Bacteria</taxon>
        <taxon>Pseudomonadati</taxon>
        <taxon>Pseudomonadota</taxon>
        <taxon>Alphaproteobacteria</taxon>
        <taxon>Hyphomicrobiales</taxon>
        <taxon>Devosiaceae</taxon>
        <taxon>Devosia</taxon>
    </lineage>
</organism>
<name>A0ABW5QNA9_9HYPH</name>
<dbReference type="PANTHER" id="PTHR35530:SF1">
    <property type="entry name" value="2-HYDROXYMUCONATE TAUTOMERASE"/>
    <property type="match status" value="1"/>
</dbReference>
<dbReference type="InterPro" id="IPR004370">
    <property type="entry name" value="4-OT-like_dom"/>
</dbReference>
<gene>
    <name evidence="5" type="ORF">ACFSX5_15770</name>
</gene>
<dbReference type="NCBIfam" id="TIGR00013">
    <property type="entry name" value="taut"/>
    <property type="match status" value="1"/>
</dbReference>
<dbReference type="Proteomes" id="UP001597521">
    <property type="component" value="Unassembled WGS sequence"/>
</dbReference>
<dbReference type="SUPFAM" id="SSF55331">
    <property type="entry name" value="Tautomerase/MIF"/>
    <property type="match status" value="1"/>
</dbReference>
<keyword evidence="6" id="KW-1185">Reference proteome</keyword>
<dbReference type="EMBL" id="JBHUNP010000001">
    <property type="protein sequence ID" value="MFD2649247.1"/>
    <property type="molecule type" value="Genomic_DNA"/>
</dbReference>
<accession>A0ABW5QNA9</accession>
<evidence type="ECO:0000256" key="3">
    <source>
        <dbReference type="RuleBase" id="RU362032"/>
    </source>
</evidence>
<evidence type="ECO:0000259" key="4">
    <source>
        <dbReference type="Pfam" id="PF01361"/>
    </source>
</evidence>
<protein>
    <recommendedName>
        <fullName evidence="3">Tautomerase</fullName>
        <ecNumber evidence="3">5.3.2.-</ecNumber>
    </recommendedName>
</protein>
<proteinExistence type="inferred from homology"/>
<dbReference type="Gene3D" id="3.30.429.10">
    <property type="entry name" value="Macrophage Migration Inhibitory Factor"/>
    <property type="match status" value="1"/>
</dbReference>
<dbReference type="RefSeq" id="WP_386834721.1">
    <property type="nucleotide sequence ID" value="NZ_JBHUNP010000001.1"/>
</dbReference>
<comment type="similarity">
    <text evidence="1 3">Belongs to the 4-oxalocrotonate tautomerase family.</text>
</comment>
<evidence type="ECO:0000256" key="2">
    <source>
        <dbReference type="ARBA" id="ARBA00023235"/>
    </source>
</evidence>
<feature type="domain" description="4-oxalocrotonate tautomerase-like" evidence="4">
    <location>
        <begin position="2"/>
        <end position="59"/>
    </location>
</feature>
<comment type="caution">
    <text evidence="5">The sequence shown here is derived from an EMBL/GenBank/DDBJ whole genome shotgun (WGS) entry which is preliminary data.</text>
</comment>